<dbReference type="SUPFAM" id="SSF55469">
    <property type="entry name" value="FMN-dependent nitroreductase-like"/>
    <property type="match status" value="1"/>
</dbReference>
<reference evidence="8" key="3">
    <citation type="submission" date="2022-11" db="EMBL/GenBank/DDBJ databases">
        <title>Draft genome sequence of Sellimonas catena strain 18CBH55.</title>
        <authorList>
            <person name="Atsushi H."/>
            <person name="Moriya O."/>
            <person name="Mitsuo S."/>
        </authorList>
    </citation>
    <scope>NUCLEOTIDE SEQUENCE</scope>
    <source>
        <strain evidence="8">18CBH55</strain>
    </source>
</reference>
<evidence type="ECO:0000256" key="3">
    <source>
        <dbReference type="ARBA" id="ARBA00022630"/>
    </source>
</evidence>
<reference evidence="7 9" key="5">
    <citation type="journal article" date="2023" name="Int. J. Syst. Evol. Microbiol.">
        <title>Sellimonas catena sp. nov., isolated from human faeces.</title>
        <authorList>
            <person name="Hisatomi A."/>
            <person name="Ohkuma M."/>
            <person name="Sakamoto M."/>
        </authorList>
    </citation>
    <scope>NUCLEOTIDE SEQUENCE [LARGE SCALE GENOMIC DNA]</scope>
    <source>
        <strain evidence="7 9">12EGH17</strain>
        <strain evidence="8">18CBH55</strain>
    </source>
</reference>
<comment type="similarity">
    <text evidence="2">Belongs to the nitroreductase family.</text>
</comment>
<comment type="cofactor">
    <cofactor evidence="1">
        <name>FMN</name>
        <dbReference type="ChEBI" id="CHEBI:58210"/>
    </cofactor>
</comment>
<proteinExistence type="inferred from homology"/>
<dbReference type="Gene3D" id="3.40.109.10">
    <property type="entry name" value="NADH Oxidase"/>
    <property type="match status" value="1"/>
</dbReference>
<reference evidence="7" key="2">
    <citation type="submission" date="2022-11" db="EMBL/GenBank/DDBJ databases">
        <title>Draft genome sequence of Sellimonas catena strain 12EGH17.</title>
        <authorList>
            <person name="Hisatomi A."/>
            <person name="Ohkuma M."/>
            <person name="Sakamoto M."/>
        </authorList>
    </citation>
    <scope>NUCLEOTIDE SEQUENCE</scope>
    <source>
        <strain evidence="7">12EGH17</strain>
    </source>
</reference>
<reference evidence="8" key="4">
    <citation type="submission" date="2022-11" db="EMBL/GenBank/DDBJ databases">
        <title>Draft genome sequence of Sellimonas catena strain 18CBH55.</title>
        <authorList>
            <person name="Hisatomi A."/>
            <person name="Ohkuma M."/>
            <person name="Sakamoto M."/>
        </authorList>
    </citation>
    <scope>NUCLEOTIDE SEQUENCE</scope>
    <source>
        <strain evidence="8">18CBH55</strain>
    </source>
</reference>
<dbReference type="AlphaFoldDB" id="A0A9W6C5Z3"/>
<dbReference type="Proteomes" id="UP001145094">
    <property type="component" value="Unassembled WGS sequence"/>
</dbReference>
<name>A0A9W6C5Z3_9FIRM</name>
<feature type="domain" description="Nitroreductase" evidence="6">
    <location>
        <begin position="54"/>
        <end position="198"/>
    </location>
</feature>
<keyword evidence="3" id="KW-0285">Flavoprotein</keyword>
<dbReference type="CDD" id="cd02136">
    <property type="entry name" value="PnbA_NfnB-like"/>
    <property type="match status" value="1"/>
</dbReference>
<dbReference type="PANTHER" id="PTHR43673:SF2">
    <property type="entry name" value="NITROREDUCTASE"/>
    <property type="match status" value="1"/>
</dbReference>
<evidence type="ECO:0000313" key="7">
    <source>
        <dbReference type="EMBL" id="GLG03230.1"/>
    </source>
</evidence>
<dbReference type="InterPro" id="IPR000415">
    <property type="entry name" value="Nitroreductase-like"/>
</dbReference>
<gene>
    <name evidence="7" type="ORF">Selli1_04040</name>
    <name evidence="8" type="ORF">Selli2_36030</name>
</gene>
<evidence type="ECO:0000259" key="6">
    <source>
        <dbReference type="Pfam" id="PF00881"/>
    </source>
</evidence>
<keyword evidence="9" id="KW-1185">Reference proteome</keyword>
<evidence type="ECO:0000256" key="2">
    <source>
        <dbReference type="ARBA" id="ARBA00007118"/>
    </source>
</evidence>
<dbReference type="Proteomes" id="UP001145145">
    <property type="component" value="Unassembled WGS sequence"/>
</dbReference>
<evidence type="ECO:0000256" key="4">
    <source>
        <dbReference type="ARBA" id="ARBA00022643"/>
    </source>
</evidence>
<dbReference type="Pfam" id="PF00881">
    <property type="entry name" value="Nitroreductase"/>
    <property type="match status" value="1"/>
</dbReference>
<accession>A0A9W6C5Z3</accession>
<evidence type="ECO:0000313" key="9">
    <source>
        <dbReference type="Proteomes" id="UP001145145"/>
    </source>
</evidence>
<evidence type="ECO:0000256" key="5">
    <source>
        <dbReference type="ARBA" id="ARBA00023002"/>
    </source>
</evidence>
<dbReference type="GO" id="GO:0016491">
    <property type="term" value="F:oxidoreductase activity"/>
    <property type="evidence" value="ECO:0007669"/>
    <property type="project" value="UniProtKB-KW"/>
</dbReference>
<dbReference type="PANTHER" id="PTHR43673">
    <property type="entry name" value="NAD(P)H NITROREDUCTASE YDGI-RELATED"/>
    <property type="match status" value="1"/>
</dbReference>
<comment type="caution">
    <text evidence="7">The sequence shown here is derived from an EMBL/GenBank/DDBJ whole genome shotgun (WGS) entry which is preliminary data.</text>
</comment>
<organism evidence="7 9">
    <name type="scientific">Sellimonas catena</name>
    <dbReference type="NCBI Taxonomy" id="2994035"/>
    <lineage>
        <taxon>Bacteria</taxon>
        <taxon>Bacillati</taxon>
        <taxon>Bacillota</taxon>
        <taxon>Clostridia</taxon>
        <taxon>Lachnospirales</taxon>
        <taxon>Lachnospiraceae</taxon>
        <taxon>Sellimonas</taxon>
    </lineage>
</organism>
<dbReference type="InterPro" id="IPR029479">
    <property type="entry name" value="Nitroreductase"/>
</dbReference>
<dbReference type="EMBL" id="BSCH01000045">
    <property type="protein sequence ID" value="GLG92175.1"/>
    <property type="molecule type" value="Genomic_DNA"/>
</dbReference>
<protein>
    <submittedName>
        <fullName evidence="7">Diguanylate cyclase</fullName>
    </submittedName>
</protein>
<sequence length="218" mass="24825">MLKQDYYNDFFEIGQQKINFSFFELSLPDDDPVYTLKNVMEFIADNKELLTLMETRRSIRKFGPDMVPKDVIDQIIKAGTYAATGMNKQSPIIIAVTNKEMRDKLSRLNAEIMGTKSDPFYGAPVVLIVLADKNWVNRVYDGSLVMGNLMLAAHALGIGSCWIHRAKEEFERPEGLEILKSLGIEGEYEGIGHCVLGYVKGNYPKTPPRKENWVYYID</sequence>
<evidence type="ECO:0000313" key="8">
    <source>
        <dbReference type="EMBL" id="GLG92175.1"/>
    </source>
</evidence>
<evidence type="ECO:0000256" key="1">
    <source>
        <dbReference type="ARBA" id="ARBA00001917"/>
    </source>
</evidence>
<reference evidence="7" key="1">
    <citation type="submission" date="2022-11" db="EMBL/GenBank/DDBJ databases">
        <title>Draft genome sequence of Sellimonas catena strain 12EGH17.</title>
        <authorList>
            <person name="Atsushi H."/>
            <person name="Moriya O."/>
            <person name="Mitsuo S."/>
        </authorList>
    </citation>
    <scope>NUCLEOTIDE SEQUENCE</scope>
    <source>
        <strain evidence="7">12EGH17</strain>
    </source>
</reference>
<dbReference type="EMBL" id="BSBO01000003">
    <property type="protein sequence ID" value="GLG03230.1"/>
    <property type="molecule type" value="Genomic_DNA"/>
</dbReference>
<keyword evidence="4" id="KW-0288">FMN</keyword>
<keyword evidence="5" id="KW-0560">Oxidoreductase</keyword>